<dbReference type="EMBL" id="GBEZ01014732">
    <property type="protein sequence ID" value="JAC71366.1"/>
    <property type="molecule type" value="Transcribed_RNA"/>
</dbReference>
<feature type="coiled-coil region" evidence="1">
    <location>
        <begin position="436"/>
        <end position="473"/>
    </location>
</feature>
<evidence type="ECO:0000256" key="2">
    <source>
        <dbReference type="SAM" id="MobiDB-lite"/>
    </source>
</evidence>
<evidence type="ECO:0000256" key="1">
    <source>
        <dbReference type="SAM" id="Coils"/>
    </source>
</evidence>
<feature type="compositionally biased region" description="Basic residues" evidence="2">
    <location>
        <begin position="584"/>
        <end position="599"/>
    </location>
</feature>
<dbReference type="AlphaFoldDB" id="A0A061RLF5"/>
<feature type="region of interest" description="Disordered" evidence="2">
    <location>
        <begin position="192"/>
        <end position="268"/>
    </location>
</feature>
<feature type="region of interest" description="Disordered" evidence="2">
    <location>
        <begin position="280"/>
        <end position="391"/>
    </location>
</feature>
<sequence>MPELQLVQPAQPVSLLSAAMLFPCAAGGYSGFGMLPGGYLHHPPPHYGVFPAASGAPPVPFFPAEQGSPSAVPAFPIQAAPYPVAYHPNLPWAPYALPNHENFRSGGSDLDPSQQDSPGGSRVPEAPGAPPNEAIREVGAESRGPQRTAADGAVGGGIANLHGGLDDRGRRIRDERAAQAYARELDEQVRAKREMAAREADGRWHQGAKRRQRDASHPPAAGAASPTGGAAQSGARDGDAHPRGRRELAELRAGPSEEQRSKAAAQNEELRLEWQRQLEEKRAAAEQRKAEERAREEREEADIRRHRAELAERDREERRRRNAHEPARDHFLQDEQQQEQTRHEEHKANAASVDFPKRQGNQRRRRMYQTAETSEGREESPPRPPAPPLPQAWQRVDALADEAVRPRCHGIPAATECDGEVSVLLRQLKHEQSSLREHMAQQAEAMRALKEQAESAQADRSRAQAELVAVRQRMAGVAIRDALDEFIVETHILPKHINSIPDDLEHLPAVELGIREDGGARTPDLSWGAGIGPGGLSEESHGMNMRARQVESPAIICGGLAPSAQAAPSNAGSKNTSNVPQARRQIKAQPGHKGRPRWK</sequence>
<evidence type="ECO:0000313" key="4">
    <source>
        <dbReference type="EMBL" id="JAC82631.1"/>
    </source>
</evidence>
<evidence type="ECO:0000313" key="3">
    <source>
        <dbReference type="EMBL" id="JAC71366.1"/>
    </source>
</evidence>
<feature type="region of interest" description="Disordered" evidence="2">
    <location>
        <begin position="103"/>
        <end position="166"/>
    </location>
</feature>
<proteinExistence type="predicted"/>
<accession>A0A061RLF5</accession>
<name>A0A061RLF5_9CHLO</name>
<keyword evidence="1" id="KW-0175">Coiled coil</keyword>
<feature type="region of interest" description="Disordered" evidence="2">
    <location>
        <begin position="561"/>
        <end position="599"/>
    </location>
</feature>
<feature type="compositionally biased region" description="Basic and acidic residues" evidence="2">
    <location>
        <begin position="280"/>
        <end position="333"/>
    </location>
</feature>
<gene>
    <name evidence="3" type="ORF">TSPGSL018_2085</name>
    <name evidence="4" type="ORF">TSPGSL018_5284</name>
</gene>
<feature type="compositionally biased region" description="Low complexity" evidence="2">
    <location>
        <begin position="217"/>
        <end position="235"/>
    </location>
</feature>
<feature type="compositionally biased region" description="Polar residues" evidence="2">
    <location>
        <begin position="566"/>
        <end position="580"/>
    </location>
</feature>
<reference evidence="3" key="1">
    <citation type="submission" date="2014-05" db="EMBL/GenBank/DDBJ databases">
        <title>The transcriptome of the halophilic microalga Tetraselmis sp. GSL018 isolated from the Great Salt Lake, Utah.</title>
        <authorList>
            <person name="Jinkerson R.E."/>
            <person name="D'Adamo S."/>
            <person name="Posewitz M.C."/>
        </authorList>
    </citation>
    <scope>NUCLEOTIDE SEQUENCE</scope>
    <source>
        <strain evidence="3">GSL018</strain>
    </source>
</reference>
<feature type="compositionally biased region" description="Basic and acidic residues" evidence="2">
    <location>
        <begin position="236"/>
        <end position="261"/>
    </location>
</feature>
<organism evidence="3">
    <name type="scientific">Tetraselmis sp. GSL018</name>
    <dbReference type="NCBI Taxonomy" id="582737"/>
    <lineage>
        <taxon>Eukaryota</taxon>
        <taxon>Viridiplantae</taxon>
        <taxon>Chlorophyta</taxon>
        <taxon>core chlorophytes</taxon>
        <taxon>Chlorodendrophyceae</taxon>
        <taxon>Chlorodendrales</taxon>
        <taxon>Chlorodendraceae</taxon>
        <taxon>Tetraselmis</taxon>
    </lineage>
</organism>
<protein>
    <submittedName>
        <fullName evidence="3">Uncharacterized protein</fullName>
    </submittedName>
</protein>
<dbReference type="EMBL" id="GBEZ01002422">
    <property type="protein sequence ID" value="JAC82631.1"/>
    <property type="molecule type" value="Transcribed_RNA"/>
</dbReference>
<feature type="compositionally biased region" description="Basic and acidic residues" evidence="2">
    <location>
        <begin position="192"/>
        <end position="204"/>
    </location>
</feature>